<comment type="caution">
    <text evidence="2">The sequence shown here is derived from an EMBL/GenBank/DDBJ whole genome shotgun (WGS) entry which is preliminary data.</text>
</comment>
<dbReference type="Gene3D" id="1.25.10.10">
    <property type="entry name" value="Leucine-rich Repeat Variant"/>
    <property type="match status" value="1"/>
</dbReference>
<dbReference type="PROSITE" id="PS51698">
    <property type="entry name" value="U_BOX"/>
    <property type="match status" value="1"/>
</dbReference>
<dbReference type="Proteomes" id="UP000775213">
    <property type="component" value="Unassembled WGS sequence"/>
</dbReference>
<dbReference type="EMBL" id="JAGFBR010000015">
    <property type="protein sequence ID" value="KAH0454216.1"/>
    <property type="molecule type" value="Genomic_DNA"/>
</dbReference>
<dbReference type="InterPro" id="IPR011989">
    <property type="entry name" value="ARM-like"/>
</dbReference>
<dbReference type="GO" id="GO:0016567">
    <property type="term" value="P:protein ubiquitination"/>
    <property type="evidence" value="ECO:0007669"/>
    <property type="project" value="InterPro"/>
</dbReference>
<evidence type="ECO:0000313" key="2">
    <source>
        <dbReference type="EMBL" id="KAH0454216.1"/>
    </source>
</evidence>
<evidence type="ECO:0000259" key="1">
    <source>
        <dbReference type="PROSITE" id="PS51698"/>
    </source>
</evidence>
<dbReference type="AlphaFoldDB" id="A0AAV7GCL2"/>
<proteinExistence type="predicted"/>
<feature type="domain" description="U-box" evidence="1">
    <location>
        <begin position="1"/>
        <end position="23"/>
    </location>
</feature>
<dbReference type="InterPro" id="IPR052608">
    <property type="entry name" value="U-box_domain_protein"/>
</dbReference>
<sequence>MDLQPNYTLKKSIEEWRERNIIITIAILKTKSESDDDEQEVLHSLDRLEEFCKEDSHHDWFVFENYLPVLVGLLERKSLEIRCHALFVLYILAKESDDTKEQLASIGKLIEFVVMSLGRCSEERKLAVALLLELSRTKLIHNKIGKAHGCIFLLVTTKNDGDQAASDATQLLENLSYLDENVVKMAKANYLSNYSDVLNQEMMM</sequence>
<dbReference type="InterPro" id="IPR003613">
    <property type="entry name" value="Ubox_domain"/>
</dbReference>
<reference evidence="2 3" key="1">
    <citation type="journal article" date="2021" name="Hortic Res">
        <title>Chromosome-scale assembly of the Dendrobium chrysotoxum genome enhances the understanding of orchid evolution.</title>
        <authorList>
            <person name="Zhang Y."/>
            <person name="Zhang G.Q."/>
            <person name="Zhang D."/>
            <person name="Liu X.D."/>
            <person name="Xu X.Y."/>
            <person name="Sun W.H."/>
            <person name="Yu X."/>
            <person name="Zhu X."/>
            <person name="Wang Z.W."/>
            <person name="Zhao X."/>
            <person name="Zhong W.Y."/>
            <person name="Chen H."/>
            <person name="Yin W.L."/>
            <person name="Huang T."/>
            <person name="Niu S.C."/>
            <person name="Liu Z.J."/>
        </authorList>
    </citation>
    <scope>NUCLEOTIDE SEQUENCE [LARGE SCALE GENOMIC DNA]</scope>
    <source>
        <strain evidence="2">Lindl</strain>
    </source>
</reference>
<dbReference type="GO" id="GO:0004842">
    <property type="term" value="F:ubiquitin-protein transferase activity"/>
    <property type="evidence" value="ECO:0007669"/>
    <property type="project" value="InterPro"/>
</dbReference>
<dbReference type="InterPro" id="IPR016024">
    <property type="entry name" value="ARM-type_fold"/>
</dbReference>
<dbReference type="PANTHER" id="PTHR45958:SF5">
    <property type="entry name" value="RING-TYPE E3 UBIQUITIN TRANSFERASE"/>
    <property type="match status" value="1"/>
</dbReference>
<evidence type="ECO:0000313" key="3">
    <source>
        <dbReference type="Proteomes" id="UP000775213"/>
    </source>
</evidence>
<keyword evidence="3" id="KW-1185">Reference proteome</keyword>
<dbReference type="SUPFAM" id="SSF48371">
    <property type="entry name" value="ARM repeat"/>
    <property type="match status" value="1"/>
</dbReference>
<dbReference type="PANTHER" id="PTHR45958">
    <property type="entry name" value="RING-TYPE E3 UBIQUITIN TRANSFERASE"/>
    <property type="match status" value="1"/>
</dbReference>
<gene>
    <name evidence="2" type="ORF">IEQ34_016140</name>
</gene>
<protein>
    <recommendedName>
        <fullName evidence="1">U-box domain-containing protein</fullName>
    </recommendedName>
</protein>
<name>A0AAV7GCL2_DENCH</name>
<accession>A0AAV7GCL2</accession>
<organism evidence="2 3">
    <name type="scientific">Dendrobium chrysotoxum</name>
    <name type="common">Orchid</name>
    <dbReference type="NCBI Taxonomy" id="161865"/>
    <lineage>
        <taxon>Eukaryota</taxon>
        <taxon>Viridiplantae</taxon>
        <taxon>Streptophyta</taxon>
        <taxon>Embryophyta</taxon>
        <taxon>Tracheophyta</taxon>
        <taxon>Spermatophyta</taxon>
        <taxon>Magnoliopsida</taxon>
        <taxon>Liliopsida</taxon>
        <taxon>Asparagales</taxon>
        <taxon>Orchidaceae</taxon>
        <taxon>Epidendroideae</taxon>
        <taxon>Malaxideae</taxon>
        <taxon>Dendrobiinae</taxon>
        <taxon>Dendrobium</taxon>
    </lineage>
</organism>